<dbReference type="Pfam" id="PF22936">
    <property type="entry name" value="Pol_BBD"/>
    <property type="match status" value="1"/>
</dbReference>
<protein>
    <recommendedName>
        <fullName evidence="2">Retrovirus-related Pol polyprotein from transposon TNT 1-94-like beta-barrel domain-containing protein</fullName>
    </recommendedName>
</protein>
<evidence type="ECO:0000259" key="2">
    <source>
        <dbReference type="Pfam" id="PF22936"/>
    </source>
</evidence>
<dbReference type="AlphaFoldDB" id="A0A0C3DBP9"/>
<dbReference type="STRING" id="1036808.A0A0C3DBP9"/>
<name>A0A0C3DBP9_9AGAM</name>
<sequence length="219" mass="23622">EELASLGHSISSDDFAAMILSSVPMSYEPTLSAMTASARVSRQDLPPEVIMSTLLDSYDLRQTKLPKKSMSGNDDAAYSANVSKKFTGSCNNCLKKGHKAEDCWAEGGRKAGQQPKKKWKPKGKGKEKAATADAADGEPDGVWLANTATSDDKDDCLGTGQRMILFDSGASCHMSSYREQFTNFKSIAPKPITAADKHTFEAIRKGDLTIYLPNGSSRS</sequence>
<evidence type="ECO:0000313" key="4">
    <source>
        <dbReference type="Proteomes" id="UP000053989"/>
    </source>
</evidence>
<dbReference type="EMBL" id="KN822090">
    <property type="protein sequence ID" value="KIM58115.1"/>
    <property type="molecule type" value="Genomic_DNA"/>
</dbReference>
<accession>A0A0C3DBP9</accession>
<reference evidence="3 4" key="1">
    <citation type="submission" date="2014-04" db="EMBL/GenBank/DDBJ databases">
        <authorList>
            <consortium name="DOE Joint Genome Institute"/>
            <person name="Kuo A."/>
            <person name="Kohler A."/>
            <person name="Nagy L.G."/>
            <person name="Floudas D."/>
            <person name="Copeland A."/>
            <person name="Barry K.W."/>
            <person name="Cichocki N."/>
            <person name="Veneault-Fourrey C."/>
            <person name="LaButti K."/>
            <person name="Lindquist E.A."/>
            <person name="Lipzen A."/>
            <person name="Lundell T."/>
            <person name="Morin E."/>
            <person name="Murat C."/>
            <person name="Sun H."/>
            <person name="Tunlid A."/>
            <person name="Henrissat B."/>
            <person name="Grigoriev I.V."/>
            <person name="Hibbett D.S."/>
            <person name="Martin F."/>
            <person name="Nordberg H.P."/>
            <person name="Cantor M.N."/>
            <person name="Hua S.X."/>
        </authorList>
    </citation>
    <scope>NUCLEOTIDE SEQUENCE [LARGE SCALE GENOMIC DNA]</scope>
    <source>
        <strain evidence="3 4">Foug A</strain>
    </source>
</reference>
<gene>
    <name evidence="3" type="ORF">SCLCIDRAFT_128897</name>
</gene>
<evidence type="ECO:0000256" key="1">
    <source>
        <dbReference type="SAM" id="MobiDB-lite"/>
    </source>
</evidence>
<dbReference type="HOGENOM" id="CLU_051225_2_0_1"/>
<feature type="region of interest" description="Disordered" evidence="1">
    <location>
        <begin position="107"/>
        <end position="140"/>
    </location>
</feature>
<proteinExistence type="predicted"/>
<dbReference type="InterPro" id="IPR054722">
    <property type="entry name" value="PolX-like_BBD"/>
</dbReference>
<evidence type="ECO:0000313" key="3">
    <source>
        <dbReference type="EMBL" id="KIM58115.1"/>
    </source>
</evidence>
<organism evidence="3 4">
    <name type="scientific">Scleroderma citrinum Foug A</name>
    <dbReference type="NCBI Taxonomy" id="1036808"/>
    <lineage>
        <taxon>Eukaryota</taxon>
        <taxon>Fungi</taxon>
        <taxon>Dikarya</taxon>
        <taxon>Basidiomycota</taxon>
        <taxon>Agaricomycotina</taxon>
        <taxon>Agaricomycetes</taxon>
        <taxon>Agaricomycetidae</taxon>
        <taxon>Boletales</taxon>
        <taxon>Sclerodermatineae</taxon>
        <taxon>Sclerodermataceae</taxon>
        <taxon>Scleroderma</taxon>
    </lineage>
</organism>
<reference evidence="4" key="2">
    <citation type="submission" date="2015-01" db="EMBL/GenBank/DDBJ databases">
        <title>Evolutionary Origins and Diversification of the Mycorrhizal Mutualists.</title>
        <authorList>
            <consortium name="DOE Joint Genome Institute"/>
            <consortium name="Mycorrhizal Genomics Consortium"/>
            <person name="Kohler A."/>
            <person name="Kuo A."/>
            <person name="Nagy L.G."/>
            <person name="Floudas D."/>
            <person name="Copeland A."/>
            <person name="Barry K.W."/>
            <person name="Cichocki N."/>
            <person name="Veneault-Fourrey C."/>
            <person name="LaButti K."/>
            <person name="Lindquist E.A."/>
            <person name="Lipzen A."/>
            <person name="Lundell T."/>
            <person name="Morin E."/>
            <person name="Murat C."/>
            <person name="Riley R."/>
            <person name="Ohm R."/>
            <person name="Sun H."/>
            <person name="Tunlid A."/>
            <person name="Henrissat B."/>
            <person name="Grigoriev I.V."/>
            <person name="Hibbett D.S."/>
            <person name="Martin F."/>
        </authorList>
    </citation>
    <scope>NUCLEOTIDE SEQUENCE [LARGE SCALE GENOMIC DNA]</scope>
    <source>
        <strain evidence="4">Foug A</strain>
    </source>
</reference>
<feature type="domain" description="Retrovirus-related Pol polyprotein from transposon TNT 1-94-like beta-barrel" evidence="2">
    <location>
        <begin position="165"/>
        <end position="216"/>
    </location>
</feature>
<dbReference type="InParanoid" id="A0A0C3DBP9"/>
<dbReference type="Proteomes" id="UP000053989">
    <property type="component" value="Unassembled WGS sequence"/>
</dbReference>
<keyword evidence="4" id="KW-1185">Reference proteome</keyword>
<feature type="non-terminal residue" evidence="3">
    <location>
        <position position="1"/>
    </location>
</feature>
<dbReference type="OrthoDB" id="3251181at2759"/>